<reference evidence="2" key="1">
    <citation type="submission" date="2016-08" db="EMBL/GenBank/DDBJ databases">
        <authorList>
            <person name="Loux V."/>
            <person name="Rue O."/>
        </authorList>
    </citation>
    <scope>NUCLEOTIDE SEQUENCE [LARGE SCALE GENOMIC DNA]</scope>
    <source>
        <strain evidence="2">INRA Bc05-F1</strain>
    </source>
</reference>
<keyword evidence="1" id="KW-0808">Transferase</keyword>
<dbReference type="AlphaFoldDB" id="A0A1C6WZ59"/>
<name>A0A1C6WZ59_9BACI</name>
<gene>
    <name evidence="1" type="ORF">BC05F1_02561</name>
</gene>
<sequence length="56" mass="6372">MNIKIDAIRTDDATLARARGWVVSQAVAILTYYTPQNNPILYNEAKPWLDLVLVQK</sequence>
<accession>A0A1C6WZ59</accession>
<dbReference type="GO" id="GO:0016740">
    <property type="term" value="F:transferase activity"/>
    <property type="evidence" value="ECO:0007669"/>
    <property type="project" value="UniProtKB-KW"/>
</dbReference>
<evidence type="ECO:0000313" key="1">
    <source>
        <dbReference type="EMBL" id="SCC29000.1"/>
    </source>
</evidence>
<dbReference type="Proteomes" id="UP000196052">
    <property type="component" value="Unassembled WGS sequence"/>
</dbReference>
<organism evidence="1 2">
    <name type="scientific">Bacillus wiedmannii</name>
    <dbReference type="NCBI Taxonomy" id="1890302"/>
    <lineage>
        <taxon>Bacteria</taxon>
        <taxon>Bacillati</taxon>
        <taxon>Bacillota</taxon>
        <taxon>Bacilli</taxon>
        <taxon>Bacillales</taxon>
        <taxon>Bacillaceae</taxon>
        <taxon>Bacillus</taxon>
        <taxon>Bacillus cereus group</taxon>
    </lineage>
</organism>
<dbReference type="EMBL" id="FMBE01000013">
    <property type="protein sequence ID" value="SCC29000.1"/>
    <property type="molecule type" value="Genomic_DNA"/>
</dbReference>
<evidence type="ECO:0000313" key="2">
    <source>
        <dbReference type="Proteomes" id="UP000196052"/>
    </source>
</evidence>
<protein>
    <submittedName>
        <fullName evidence="1">A0A069DM59 (Aminoglycoside phosphotransferase)</fullName>
    </submittedName>
</protein>
<proteinExistence type="predicted"/>